<dbReference type="AlphaFoldDB" id="A0A8D5FJI9"/>
<keyword evidence="2" id="KW-1185">Reference proteome</keyword>
<organism evidence="1 2">
    <name type="scientific">Desulfomarina profundi</name>
    <dbReference type="NCBI Taxonomy" id="2772557"/>
    <lineage>
        <taxon>Bacteria</taxon>
        <taxon>Pseudomonadati</taxon>
        <taxon>Thermodesulfobacteriota</taxon>
        <taxon>Desulfobulbia</taxon>
        <taxon>Desulfobulbales</taxon>
        <taxon>Desulfobulbaceae</taxon>
        <taxon>Desulfomarina</taxon>
    </lineage>
</organism>
<proteinExistence type="predicted"/>
<dbReference type="KEGG" id="dbk:DGMP_26830"/>
<dbReference type="Proteomes" id="UP000826725">
    <property type="component" value="Chromosome"/>
</dbReference>
<sequence>MSRHSSNSEIQNNLNLPDQFLQNGSNELGHFIFYNLPIGIFRSIPDENGHFILANPPLVKMYGYSRVENFLKIPVNKTYWDPNDRKLLIAELLSHNEVNRKVIKFKKKNGDFFWGQ</sequence>
<dbReference type="CDD" id="cd00130">
    <property type="entry name" value="PAS"/>
    <property type="match status" value="1"/>
</dbReference>
<protein>
    <recommendedName>
        <fullName evidence="3">PAS domain-containing protein</fullName>
    </recommendedName>
</protein>
<dbReference type="EMBL" id="AP024086">
    <property type="protein sequence ID" value="BCL61990.1"/>
    <property type="molecule type" value="Genomic_DNA"/>
</dbReference>
<dbReference type="RefSeq" id="WP_228854395.1">
    <property type="nucleotide sequence ID" value="NZ_AP024086.1"/>
</dbReference>
<reference evidence="1" key="1">
    <citation type="submission" date="2020-09" db="EMBL/GenBank/DDBJ databases">
        <title>Desulfogranum mesoprofundum gen. nov., sp. nov., a novel mesophilic, sulfate-reducing chemolithoautotroph isolated from a deep-sea hydrothermal vent chimney in the Suiyo Seamount.</title>
        <authorList>
            <person name="Hashimoto Y."/>
            <person name="Nakagawa S."/>
        </authorList>
    </citation>
    <scope>NUCLEOTIDE SEQUENCE</scope>
    <source>
        <strain evidence="1">KT2</strain>
    </source>
</reference>
<evidence type="ECO:0000313" key="2">
    <source>
        <dbReference type="Proteomes" id="UP000826725"/>
    </source>
</evidence>
<name>A0A8D5FJI9_9BACT</name>
<gene>
    <name evidence="1" type="ORF">DGMP_26830</name>
</gene>
<dbReference type="InterPro" id="IPR000014">
    <property type="entry name" value="PAS"/>
</dbReference>
<evidence type="ECO:0008006" key="3">
    <source>
        <dbReference type="Google" id="ProtNLM"/>
    </source>
</evidence>
<accession>A0A8D5FJI9</accession>
<evidence type="ECO:0000313" key="1">
    <source>
        <dbReference type="EMBL" id="BCL61990.1"/>
    </source>
</evidence>